<reference evidence="1" key="1">
    <citation type="journal article" date="2014" name="Int. J. Syst. Evol. Microbiol.">
        <title>Complete genome sequence of Corynebacterium casei LMG S-19264T (=DSM 44701T), isolated from a smear-ripened cheese.</title>
        <authorList>
            <consortium name="US DOE Joint Genome Institute (JGI-PGF)"/>
            <person name="Walter F."/>
            <person name="Albersmeier A."/>
            <person name="Kalinowski J."/>
            <person name="Ruckert C."/>
        </authorList>
    </citation>
    <scope>NUCLEOTIDE SEQUENCE</scope>
    <source>
        <strain evidence="1">JCM 19596</strain>
    </source>
</reference>
<organism evidence="1 2">
    <name type="scientific">Halocalculus aciditolerans</name>
    <dbReference type="NCBI Taxonomy" id="1383812"/>
    <lineage>
        <taxon>Archaea</taxon>
        <taxon>Methanobacteriati</taxon>
        <taxon>Methanobacteriota</taxon>
        <taxon>Stenosarchaea group</taxon>
        <taxon>Halobacteria</taxon>
        <taxon>Halobacteriales</taxon>
        <taxon>Halobacteriaceae</taxon>
        <taxon>Halocalculus</taxon>
    </lineage>
</organism>
<protein>
    <submittedName>
        <fullName evidence="1">Uncharacterized protein</fullName>
    </submittedName>
</protein>
<accession>A0A830F977</accession>
<name>A0A830F977_9EURY</name>
<dbReference type="AlphaFoldDB" id="A0A830F977"/>
<dbReference type="PROSITE" id="PS51257">
    <property type="entry name" value="PROKAR_LIPOPROTEIN"/>
    <property type="match status" value="1"/>
</dbReference>
<keyword evidence="2" id="KW-1185">Reference proteome</keyword>
<proteinExistence type="predicted"/>
<evidence type="ECO:0000313" key="1">
    <source>
        <dbReference type="EMBL" id="GGL66989.1"/>
    </source>
</evidence>
<reference evidence="1" key="2">
    <citation type="submission" date="2020-09" db="EMBL/GenBank/DDBJ databases">
        <authorList>
            <person name="Sun Q."/>
            <person name="Ohkuma M."/>
        </authorList>
    </citation>
    <scope>NUCLEOTIDE SEQUENCE</scope>
    <source>
        <strain evidence="1">JCM 19596</strain>
    </source>
</reference>
<gene>
    <name evidence="1" type="ORF">GCM10009039_26220</name>
</gene>
<dbReference type="OrthoDB" id="325633at2157"/>
<dbReference type="EMBL" id="BMPG01000003">
    <property type="protein sequence ID" value="GGL66989.1"/>
    <property type="molecule type" value="Genomic_DNA"/>
</dbReference>
<dbReference type="RefSeq" id="WP_188979633.1">
    <property type="nucleotide sequence ID" value="NZ_BMPG01000003.1"/>
</dbReference>
<evidence type="ECO:0000313" key="2">
    <source>
        <dbReference type="Proteomes" id="UP000607197"/>
    </source>
</evidence>
<comment type="caution">
    <text evidence="1">The sequence shown here is derived from an EMBL/GenBank/DDBJ whole genome shotgun (WGS) entry which is preliminary data.</text>
</comment>
<dbReference type="Proteomes" id="UP000607197">
    <property type="component" value="Unassembled WGS sequence"/>
</dbReference>
<dbReference type="NCBIfam" id="NF045517">
    <property type="entry name" value="halo_surf_dom"/>
    <property type="match status" value="1"/>
</dbReference>
<sequence>MKARSALAALALAALLTTAGCGGFASSDASQPTPPYFETENGNVTVHAAENQHVKGMTNQSSGENVTVRVRSSGDSPFLKTQTVDVGENGTFDAAFDFSDVDAGTRFEVTVHHNDTELATESGVVTAA</sequence>